<dbReference type="Proteomes" id="UP000029914">
    <property type="component" value="Chromosome"/>
</dbReference>
<keyword evidence="3" id="KW-0489">Methyltransferase</keyword>
<dbReference type="Pfam" id="PF01035">
    <property type="entry name" value="DNA_binding_1"/>
    <property type="match status" value="1"/>
</dbReference>
<dbReference type="STRING" id="558173.CDOO_00655"/>
<organism evidence="3 4">
    <name type="scientific">Corynebacterium doosanense CAU 212 = DSM 45436</name>
    <dbReference type="NCBI Taxonomy" id="558173"/>
    <lineage>
        <taxon>Bacteria</taxon>
        <taxon>Bacillati</taxon>
        <taxon>Actinomycetota</taxon>
        <taxon>Actinomycetes</taxon>
        <taxon>Mycobacteriales</taxon>
        <taxon>Corynebacteriaceae</taxon>
        <taxon>Corynebacterium</taxon>
    </lineage>
</organism>
<keyword evidence="1" id="KW-0227">DNA damage</keyword>
<keyword evidence="4" id="KW-1185">Reference proteome</keyword>
<dbReference type="Gene3D" id="1.10.10.10">
    <property type="entry name" value="Winged helix-like DNA-binding domain superfamily/Winged helix DNA-binding domain"/>
    <property type="match status" value="1"/>
</dbReference>
<dbReference type="eggNOG" id="COG3695">
    <property type="taxonomic scope" value="Bacteria"/>
</dbReference>
<dbReference type="HOGENOM" id="CLU_000445_52_5_11"/>
<dbReference type="OrthoDB" id="9132167at2"/>
<dbReference type="GO" id="GO:0006281">
    <property type="term" value="P:DNA repair"/>
    <property type="evidence" value="ECO:0007669"/>
    <property type="project" value="InterPro"/>
</dbReference>
<evidence type="ECO:0000313" key="3">
    <source>
        <dbReference type="EMBL" id="AIT59992.1"/>
    </source>
</evidence>
<evidence type="ECO:0000259" key="2">
    <source>
        <dbReference type="Pfam" id="PF01035"/>
    </source>
</evidence>
<dbReference type="AlphaFoldDB" id="A0A097ICY3"/>
<dbReference type="InterPro" id="IPR036388">
    <property type="entry name" value="WH-like_DNA-bd_sf"/>
</dbReference>
<accession>A0A097ICY3</accession>
<proteinExistence type="predicted"/>
<dbReference type="SUPFAM" id="SSF46767">
    <property type="entry name" value="Methylated DNA-protein cysteine methyltransferase, C-terminal domain"/>
    <property type="match status" value="1"/>
</dbReference>
<gene>
    <name evidence="3" type="ORF">CDOO_00655</name>
</gene>
<evidence type="ECO:0000313" key="4">
    <source>
        <dbReference type="Proteomes" id="UP000029914"/>
    </source>
</evidence>
<sequence length="96" mass="10473">MIDLPDVAERVLTAVDKLSGAEVTTYGDLAAVVGTGPRQVGGILREYGALTEWWRVVRSDGRGHDAARASEFWDAAGIGHRDGRVDLKTHRVEWGE</sequence>
<dbReference type="GO" id="GO:0032259">
    <property type="term" value="P:methylation"/>
    <property type="evidence" value="ECO:0007669"/>
    <property type="project" value="UniProtKB-KW"/>
</dbReference>
<feature type="domain" description="Methylated-DNA-[protein]-cysteine S-methyltransferase DNA binding" evidence="2">
    <location>
        <begin position="8"/>
        <end position="63"/>
    </location>
</feature>
<dbReference type="GO" id="GO:0008168">
    <property type="term" value="F:methyltransferase activity"/>
    <property type="evidence" value="ECO:0007669"/>
    <property type="project" value="UniProtKB-KW"/>
</dbReference>
<evidence type="ECO:0000256" key="1">
    <source>
        <dbReference type="ARBA" id="ARBA00022763"/>
    </source>
</evidence>
<reference evidence="3 4" key="1">
    <citation type="submission" date="2013-09" db="EMBL/GenBank/DDBJ databases">
        <title>Complete genome sequence of Corynebacterium doosanense CAU 212(T) (=DSM 45436(T)), isolated from activated sludge.</title>
        <authorList>
            <person name="Schaffert L."/>
            <person name="Albersmeier A."/>
            <person name="Kalinowski J."/>
            <person name="Ruckert C."/>
        </authorList>
    </citation>
    <scope>NUCLEOTIDE SEQUENCE [LARGE SCALE GENOMIC DNA]</scope>
    <source>
        <strain evidence="3 4">CAU 212</strain>
    </source>
</reference>
<dbReference type="RefSeq" id="WP_018022895.1">
    <property type="nucleotide sequence ID" value="NZ_AQUX01000014.1"/>
</dbReference>
<dbReference type="InterPro" id="IPR014048">
    <property type="entry name" value="MethylDNA_cys_MeTrfase_DNA-bd"/>
</dbReference>
<protein>
    <submittedName>
        <fullName evidence="3">Cysteine methyltransferase</fullName>
    </submittedName>
</protein>
<keyword evidence="3" id="KW-0808">Transferase</keyword>
<dbReference type="InterPro" id="IPR036217">
    <property type="entry name" value="MethylDNA_cys_MeTrfase_DNAb"/>
</dbReference>
<dbReference type="KEGG" id="cdo:CDOO_00655"/>
<name>A0A097ICY3_9CORY</name>
<dbReference type="EMBL" id="CP006764">
    <property type="protein sequence ID" value="AIT59992.1"/>
    <property type="molecule type" value="Genomic_DNA"/>
</dbReference>